<dbReference type="RefSeq" id="WP_014330846.1">
    <property type="nucleotide sequence ID" value="NC_016814.1"/>
</dbReference>
<organism evidence="1 2">
    <name type="scientific">Sinorhizobium fredii (strain HH103)</name>
    <dbReference type="NCBI Taxonomy" id="1117943"/>
    <lineage>
        <taxon>Bacteria</taxon>
        <taxon>Pseudomonadati</taxon>
        <taxon>Pseudomonadota</taxon>
        <taxon>Alphaproteobacteria</taxon>
        <taxon>Hyphomicrobiales</taxon>
        <taxon>Rhizobiaceae</taxon>
        <taxon>Sinorhizobium/Ensifer group</taxon>
        <taxon>Sinorhizobium</taxon>
    </lineage>
</organism>
<geneLocation type="plasmid" evidence="1 2">
    <name>pSfHH103c</name>
</geneLocation>
<dbReference type="KEGG" id="sfh:SFHH103_04049"/>
<keyword evidence="1" id="KW-0614">Plasmid</keyword>
<dbReference type="AlphaFoldDB" id="G9ABW1"/>
<dbReference type="EMBL" id="HE616893">
    <property type="protein sequence ID" value="CCE98540.1"/>
    <property type="molecule type" value="Genomic_DNA"/>
</dbReference>
<gene>
    <name evidence="1" type="ordered locus">SFHH103_04049</name>
</gene>
<proteinExistence type="predicted"/>
<accession>G9ABW1</accession>
<reference evidence="1 2" key="1">
    <citation type="journal article" date="2012" name="J. Bacteriol.">
        <title>Genome sequence of the soybean symbiont Sinorhizobium fredii HH103.</title>
        <authorList>
            <person name="Weidner S."/>
            <person name="Becker A."/>
            <person name="Bonilla I."/>
            <person name="Jaenicke S."/>
            <person name="Lloret J."/>
            <person name="Margaret I."/>
            <person name="Puhler A."/>
            <person name="Ruiz-Sainz J.E."/>
            <person name="Schneiker-Bekel S."/>
            <person name="Szczepanowski R."/>
            <person name="Vinardell J.M."/>
            <person name="Zehner S."/>
            <person name="Gottfert M."/>
        </authorList>
    </citation>
    <scope>NUCLEOTIDE SEQUENCE [LARGE SCALE GENOMIC DNA]</scope>
    <source>
        <strain evidence="1 2">HH103</strain>
        <plasmid evidence="2">pSfHH103c</plasmid>
    </source>
</reference>
<dbReference type="HOGENOM" id="CLU_1377179_0_0_5"/>
<evidence type="ECO:0008006" key="3">
    <source>
        <dbReference type="Google" id="ProtNLM"/>
    </source>
</evidence>
<protein>
    <recommendedName>
        <fullName evidence="3">HEPN domain-containing protein</fullName>
    </recommendedName>
</protein>
<evidence type="ECO:0000313" key="2">
    <source>
        <dbReference type="Proteomes" id="UP000007735"/>
    </source>
</evidence>
<name>G9ABW1_SINF1</name>
<sequence length="198" mass="22451">MKETFEEKLARVAGTIHRVAIDDPHRRYRDGLLYYSNKAERLHDAAMVLGGDPFGHHFEAFALLAGFSLEVLIKGTLIGLREKIPFKHNLISLSEAAGFTISDDDRAVLKAFTVYTTWYSRYPAAKGAREMIEGMEVLNAPYRRGGNLAKIAEAIRTSPATVNPATYERLYRFCHQRFFDVQSSVYESAEWSWDLPEG</sequence>
<dbReference type="Proteomes" id="UP000007735">
    <property type="component" value="Plasmid pSfHH103c"/>
</dbReference>
<evidence type="ECO:0000313" key="1">
    <source>
        <dbReference type="EMBL" id="CCE98540.1"/>
    </source>
</evidence>